<name>A0ACB9T6V7_HOLOL</name>
<protein>
    <submittedName>
        <fullName evidence="1">Tetraspanin</fullName>
    </submittedName>
</protein>
<comment type="caution">
    <text evidence="1">The sequence shown here is derived from an EMBL/GenBank/DDBJ whole genome shotgun (WGS) entry which is preliminary data.</text>
</comment>
<dbReference type="EMBL" id="CM043018">
    <property type="protein sequence ID" value="KAI4462539.1"/>
    <property type="molecule type" value="Genomic_DNA"/>
</dbReference>
<reference evidence="1" key="1">
    <citation type="submission" date="2022-04" db="EMBL/GenBank/DDBJ databases">
        <title>Chromosome-scale genome assembly of Holotrichia oblita Faldermann.</title>
        <authorList>
            <person name="Rongchong L."/>
        </authorList>
    </citation>
    <scope>NUCLEOTIDE SEQUENCE</scope>
    <source>
        <strain evidence="1">81SQS9</strain>
    </source>
</reference>
<gene>
    <name evidence="1" type="ORF">MML48_4g00018538</name>
</gene>
<proteinExistence type="predicted"/>
<dbReference type="Proteomes" id="UP001056778">
    <property type="component" value="Chromosome 4"/>
</dbReference>
<accession>A0ACB9T6V7</accession>
<evidence type="ECO:0000313" key="1">
    <source>
        <dbReference type="EMBL" id="KAI4462539.1"/>
    </source>
</evidence>
<keyword evidence="2" id="KW-1185">Reference proteome</keyword>
<organism evidence="1 2">
    <name type="scientific">Holotrichia oblita</name>
    <name type="common">Chafer beetle</name>
    <dbReference type="NCBI Taxonomy" id="644536"/>
    <lineage>
        <taxon>Eukaryota</taxon>
        <taxon>Metazoa</taxon>
        <taxon>Ecdysozoa</taxon>
        <taxon>Arthropoda</taxon>
        <taxon>Hexapoda</taxon>
        <taxon>Insecta</taxon>
        <taxon>Pterygota</taxon>
        <taxon>Neoptera</taxon>
        <taxon>Endopterygota</taxon>
        <taxon>Coleoptera</taxon>
        <taxon>Polyphaga</taxon>
        <taxon>Scarabaeiformia</taxon>
        <taxon>Scarabaeidae</taxon>
        <taxon>Melolonthinae</taxon>
        <taxon>Holotrichia</taxon>
    </lineage>
</organism>
<evidence type="ECO:0000313" key="2">
    <source>
        <dbReference type="Proteomes" id="UP001056778"/>
    </source>
</evidence>
<sequence length="279" mass="31449">MTTFQGGLVKAMKHSTGINGVNGGQIKMAKIRRRDEGCCSVEFVKYVLHVFNVLFLVTGLGVLAIGLWTILDKYQYVTLLTSFTYPMLTYFLLAAGGLVLLVAILGFCAGCWEHRPLLLCYVFLLILIFLMEAMVGVFGFIYQEIVHTELENNLNNTFLKNYKVDYDKTIAIDFLQEKFQCCGAVSFSDWQYSQWKINDTEKINLVPDSCCKTVKLHCGKRDHPSNINYSGCLQKMEDHLRNHLSILSAVGLGICVIQIFGVIYACMLFAKLKGIDDDT</sequence>